<organism evidence="1 2">
    <name type="scientific">Neolewinella agarilytica</name>
    <dbReference type="NCBI Taxonomy" id="478744"/>
    <lineage>
        <taxon>Bacteria</taxon>
        <taxon>Pseudomonadati</taxon>
        <taxon>Bacteroidota</taxon>
        <taxon>Saprospiria</taxon>
        <taxon>Saprospirales</taxon>
        <taxon>Lewinellaceae</taxon>
        <taxon>Neolewinella</taxon>
    </lineage>
</organism>
<reference evidence="2" key="1">
    <citation type="submission" date="2016-10" db="EMBL/GenBank/DDBJ databases">
        <authorList>
            <person name="Varghese N."/>
            <person name="Submissions S."/>
        </authorList>
    </citation>
    <scope>NUCLEOTIDE SEQUENCE [LARGE SCALE GENOMIC DNA]</scope>
    <source>
        <strain evidence="2">DSM 24740</strain>
    </source>
</reference>
<evidence type="ECO:0000313" key="2">
    <source>
        <dbReference type="Proteomes" id="UP000199021"/>
    </source>
</evidence>
<accession>A0A1H9P6H0</accession>
<sequence length="78" mass="8957">MFLIKVVGHRTTAHQVLHTLQMFMFTTMKPEIYTAHTTVVVTQIQSLIQIIRLLQIHLMNELISTIMLAGTKVEPKKV</sequence>
<dbReference type="Proteomes" id="UP000199021">
    <property type="component" value="Unassembled WGS sequence"/>
</dbReference>
<keyword evidence="2" id="KW-1185">Reference proteome</keyword>
<dbReference type="EMBL" id="FOFB01000043">
    <property type="protein sequence ID" value="SER43409.1"/>
    <property type="molecule type" value="Genomic_DNA"/>
</dbReference>
<protein>
    <submittedName>
        <fullName evidence="1">Uncharacterized protein</fullName>
    </submittedName>
</protein>
<dbReference type="AlphaFoldDB" id="A0A1H9P6H0"/>
<evidence type="ECO:0000313" key="1">
    <source>
        <dbReference type="EMBL" id="SER43409.1"/>
    </source>
</evidence>
<dbReference type="InParanoid" id="A0A1H9P6H0"/>
<name>A0A1H9P6H0_9BACT</name>
<proteinExistence type="predicted"/>
<gene>
    <name evidence="1" type="ORF">SAMN05444359_1431</name>
</gene>